<name>A0AAN1Y0I6_UNVUL</name>
<keyword evidence="3" id="KW-1185">Reference proteome</keyword>
<dbReference type="Pfam" id="PF00149">
    <property type="entry name" value="Metallophos"/>
    <property type="match status" value="1"/>
</dbReference>
<dbReference type="InterPro" id="IPR004843">
    <property type="entry name" value="Calcineurin-like_PHP"/>
</dbReference>
<proteinExistence type="predicted"/>
<dbReference type="GO" id="GO:0016787">
    <property type="term" value="F:hydrolase activity"/>
    <property type="evidence" value="ECO:0007669"/>
    <property type="project" value="InterPro"/>
</dbReference>
<dbReference type="InterPro" id="IPR051918">
    <property type="entry name" value="STPP_CPPED1"/>
</dbReference>
<dbReference type="Proteomes" id="UP001317532">
    <property type="component" value="Chromosome"/>
</dbReference>
<protein>
    <submittedName>
        <fullName evidence="2">Metallophosphoesterase</fullName>
    </submittedName>
</protein>
<dbReference type="PANTHER" id="PTHR43143:SF6">
    <property type="entry name" value="BLL3016 PROTEIN"/>
    <property type="match status" value="1"/>
</dbReference>
<dbReference type="AlphaFoldDB" id="A0AAN1Y0I6"/>
<feature type="domain" description="Calcineurin-like phosphoesterase" evidence="1">
    <location>
        <begin position="21"/>
        <end position="212"/>
    </location>
</feature>
<dbReference type="Gene3D" id="3.60.21.10">
    <property type="match status" value="1"/>
</dbReference>
<evidence type="ECO:0000313" key="2">
    <source>
        <dbReference type="EMBL" id="BDE08123.1"/>
    </source>
</evidence>
<reference evidence="2 3" key="1">
    <citation type="journal article" date="2022" name="ISME Commun">
        <title>Vulcanimicrobium alpinus gen. nov. sp. nov., the first cultivated representative of the candidate phylum 'Eremiobacterota', is a metabolically versatile aerobic anoxygenic phototroph.</title>
        <authorList>
            <person name="Yabe S."/>
            <person name="Muto K."/>
            <person name="Abe K."/>
            <person name="Yokota A."/>
            <person name="Staudigel H."/>
            <person name="Tebo B.M."/>
        </authorList>
    </citation>
    <scope>NUCLEOTIDE SEQUENCE [LARGE SCALE GENOMIC DNA]</scope>
    <source>
        <strain evidence="2 3">WC8-2</strain>
    </source>
</reference>
<gene>
    <name evidence="2" type="ORF">WPS_33990</name>
</gene>
<evidence type="ECO:0000313" key="3">
    <source>
        <dbReference type="Proteomes" id="UP001317532"/>
    </source>
</evidence>
<sequence>MYALGPDGIVRAADAAPRVLSFVQVSDSHIGYTGPANESVHGTLERAVASINALPTQPSFVIHTGDVTHLSKASEFEDARAILSGLRAPLITLPGEHDVIGAEGPKRFAASFARKDAVGRGWSSWDDGGVHFVALINVGEGETMGVLGDEQLTWLGKDLAARKSDTPIVVFGHVPLFAVAPEWGWTTTDGVKAIAMLRRFAAVTVLNGHIHQIVEHTDGAIRFATARATAFPQAAPGTPGAKPGPLAVSQGSLLHVLGYRTVDVEAAASWRDVSLARA</sequence>
<dbReference type="EMBL" id="AP025523">
    <property type="protein sequence ID" value="BDE08123.1"/>
    <property type="molecule type" value="Genomic_DNA"/>
</dbReference>
<dbReference type="InterPro" id="IPR029052">
    <property type="entry name" value="Metallo-depent_PP-like"/>
</dbReference>
<dbReference type="KEGG" id="vab:WPS_33990"/>
<dbReference type="PANTHER" id="PTHR43143">
    <property type="entry name" value="METALLOPHOSPHOESTERASE, CALCINEURIN SUPERFAMILY"/>
    <property type="match status" value="1"/>
</dbReference>
<evidence type="ECO:0000259" key="1">
    <source>
        <dbReference type="Pfam" id="PF00149"/>
    </source>
</evidence>
<accession>A0AAN1Y0I6</accession>
<dbReference type="SUPFAM" id="SSF56300">
    <property type="entry name" value="Metallo-dependent phosphatases"/>
    <property type="match status" value="1"/>
</dbReference>
<organism evidence="2 3">
    <name type="scientific">Vulcanimicrobium alpinum</name>
    <dbReference type="NCBI Taxonomy" id="3016050"/>
    <lineage>
        <taxon>Bacteria</taxon>
        <taxon>Bacillati</taxon>
        <taxon>Vulcanimicrobiota</taxon>
        <taxon>Vulcanimicrobiia</taxon>
        <taxon>Vulcanimicrobiales</taxon>
        <taxon>Vulcanimicrobiaceae</taxon>
        <taxon>Vulcanimicrobium</taxon>
    </lineage>
</organism>